<dbReference type="EMBL" id="CP157675">
    <property type="protein sequence ID" value="XBP69634.1"/>
    <property type="molecule type" value="Genomic_DNA"/>
</dbReference>
<dbReference type="GO" id="GO:0030313">
    <property type="term" value="C:cell envelope"/>
    <property type="evidence" value="ECO:0007669"/>
    <property type="project" value="UniProtKB-SubCell"/>
</dbReference>
<proteinExistence type="inferred from homology"/>
<evidence type="ECO:0000259" key="5">
    <source>
        <dbReference type="SMART" id="SM00062"/>
    </source>
</evidence>
<feature type="domain" description="Solute-binding protein family 3/N-terminal" evidence="5">
    <location>
        <begin position="54"/>
        <end position="294"/>
    </location>
</feature>
<evidence type="ECO:0000313" key="6">
    <source>
        <dbReference type="EMBL" id="XBP69634.1"/>
    </source>
</evidence>
<keyword evidence="3" id="KW-0732">Signal</keyword>
<sequence length="301" mass="32702">MPIPFFPENKHFPMGNPKVQRRTLAVLLPLILGWSVVCAQTELSDLAKIQASGVLKVGVYKNNAPFSDGPVTDMKGLDIDIAKALAKQLQLKLTLLPFDAGENMGDDLRNMVWRGHYLGYGPADVMMHVPVDKYLAQQNRQVFIFAPYMRQTQVLLHDTAVLPVVSGPEDLKGFKLAAERGTGTASVLMAHNAGMLMSQVALYSTGVEAAKAVIDGKAAGAFVMRSQAESMLSQSQSRPAHWSMSPLPLYGVPENGWPLGMAVKADYKDLAQAMQKAMQELRSSGELLAIFKSNGMTLTSP</sequence>
<dbReference type="SUPFAM" id="SSF53850">
    <property type="entry name" value="Periplasmic binding protein-like II"/>
    <property type="match status" value="1"/>
</dbReference>
<dbReference type="SMART" id="SM00062">
    <property type="entry name" value="PBPb"/>
    <property type="match status" value="1"/>
</dbReference>
<gene>
    <name evidence="6" type="ORF">ABLV49_17355</name>
</gene>
<evidence type="ECO:0000256" key="4">
    <source>
        <dbReference type="RuleBase" id="RU003744"/>
    </source>
</evidence>
<comment type="similarity">
    <text evidence="2 4">Belongs to the bacterial solute-binding protein 3 family.</text>
</comment>
<protein>
    <submittedName>
        <fullName evidence="6">Transporter substrate-binding domain-containing protein</fullName>
    </submittedName>
</protein>
<dbReference type="PROSITE" id="PS01039">
    <property type="entry name" value="SBP_BACTERIAL_3"/>
    <property type="match status" value="1"/>
</dbReference>
<accession>A0AAU7LPS0</accession>
<dbReference type="PANTHER" id="PTHR35936">
    <property type="entry name" value="MEMBRANE-BOUND LYTIC MUREIN TRANSGLYCOSYLASE F"/>
    <property type="match status" value="1"/>
</dbReference>
<dbReference type="Gene3D" id="3.40.190.10">
    <property type="entry name" value="Periplasmic binding protein-like II"/>
    <property type="match status" value="2"/>
</dbReference>
<comment type="subcellular location">
    <subcellularLocation>
        <location evidence="1">Cell envelope</location>
    </subcellularLocation>
</comment>
<name>A0AAU7LPS0_9BURK</name>
<dbReference type="InterPro" id="IPR001638">
    <property type="entry name" value="Solute-binding_3/MltF_N"/>
</dbReference>
<organism evidence="6">
    <name type="scientific">Polaromonas hydrogenivorans</name>
    <dbReference type="NCBI Taxonomy" id="335476"/>
    <lineage>
        <taxon>Bacteria</taxon>
        <taxon>Pseudomonadati</taxon>
        <taxon>Pseudomonadota</taxon>
        <taxon>Betaproteobacteria</taxon>
        <taxon>Burkholderiales</taxon>
        <taxon>Comamonadaceae</taxon>
        <taxon>Polaromonas</taxon>
    </lineage>
</organism>
<evidence type="ECO:0000256" key="3">
    <source>
        <dbReference type="ARBA" id="ARBA00022729"/>
    </source>
</evidence>
<reference evidence="6" key="1">
    <citation type="submission" date="2024-05" db="EMBL/GenBank/DDBJ databases">
        <authorList>
            <person name="Bunk B."/>
            <person name="Swiderski J."/>
            <person name="Sproer C."/>
            <person name="Thiel V."/>
        </authorList>
    </citation>
    <scope>NUCLEOTIDE SEQUENCE</scope>
    <source>
        <strain evidence="6">DSM 17735</strain>
    </source>
</reference>
<evidence type="ECO:0000256" key="1">
    <source>
        <dbReference type="ARBA" id="ARBA00004196"/>
    </source>
</evidence>
<dbReference type="RefSeq" id="WP_349278389.1">
    <property type="nucleotide sequence ID" value="NZ_CBCSCU010000006.1"/>
</dbReference>
<dbReference type="PANTHER" id="PTHR35936:SF17">
    <property type="entry name" value="ARGININE-BINDING EXTRACELLULAR PROTEIN ARTP"/>
    <property type="match status" value="1"/>
</dbReference>
<evidence type="ECO:0000256" key="2">
    <source>
        <dbReference type="ARBA" id="ARBA00010333"/>
    </source>
</evidence>
<dbReference type="InterPro" id="IPR018313">
    <property type="entry name" value="SBP_3_CS"/>
</dbReference>
<dbReference type="AlphaFoldDB" id="A0AAU7LPS0"/>